<dbReference type="AlphaFoldDB" id="A0A8J5IEL4"/>
<accession>A0A8J5IEL4</accession>
<keyword evidence="2" id="KW-1185">Reference proteome</keyword>
<reference evidence="1" key="1">
    <citation type="submission" date="2021-01" db="EMBL/GenBank/DDBJ databases">
        <title>Phytophthora aleatoria, a newly-described species from Pinus radiata is distinct from Phytophthora cactorum isolates based on comparative genomics.</title>
        <authorList>
            <person name="Mcdougal R."/>
            <person name="Panda P."/>
            <person name="Williams N."/>
            <person name="Studholme D.J."/>
        </authorList>
    </citation>
    <scope>NUCLEOTIDE SEQUENCE</scope>
    <source>
        <strain evidence="1">NZFS 4037</strain>
    </source>
</reference>
<proteinExistence type="predicted"/>
<gene>
    <name evidence="1" type="ORF">JG688_00017029</name>
</gene>
<organism evidence="1 2">
    <name type="scientific">Phytophthora aleatoria</name>
    <dbReference type="NCBI Taxonomy" id="2496075"/>
    <lineage>
        <taxon>Eukaryota</taxon>
        <taxon>Sar</taxon>
        <taxon>Stramenopiles</taxon>
        <taxon>Oomycota</taxon>
        <taxon>Peronosporomycetes</taxon>
        <taxon>Peronosporales</taxon>
        <taxon>Peronosporaceae</taxon>
        <taxon>Phytophthora</taxon>
    </lineage>
</organism>
<protein>
    <submittedName>
        <fullName evidence="1">Uncharacterized protein</fullName>
    </submittedName>
</protein>
<sequence>MIRKGGYFLRGSKVATRAYLPIFNPIEYMFGYVKKAFQRSYGEFSGRDLMPFVMQTFRKFESFNMAGVFEHCGWMVQGLFNPGPQVSKEKRLELTSVADTEEECRQDELEFS</sequence>
<evidence type="ECO:0000313" key="2">
    <source>
        <dbReference type="Proteomes" id="UP000709295"/>
    </source>
</evidence>
<name>A0A8J5IEL4_9STRA</name>
<dbReference type="EMBL" id="JAENGY010002337">
    <property type="protein sequence ID" value="KAG6944534.1"/>
    <property type="molecule type" value="Genomic_DNA"/>
</dbReference>
<evidence type="ECO:0000313" key="1">
    <source>
        <dbReference type="EMBL" id="KAG6944534.1"/>
    </source>
</evidence>
<dbReference type="Proteomes" id="UP000709295">
    <property type="component" value="Unassembled WGS sequence"/>
</dbReference>
<comment type="caution">
    <text evidence="1">The sequence shown here is derived from an EMBL/GenBank/DDBJ whole genome shotgun (WGS) entry which is preliminary data.</text>
</comment>